<gene>
    <name evidence="2" type="ORF">EVAR_40039_1</name>
</gene>
<dbReference type="Proteomes" id="UP000299102">
    <property type="component" value="Unassembled WGS sequence"/>
</dbReference>
<keyword evidence="1" id="KW-0812">Transmembrane</keyword>
<feature type="transmembrane region" description="Helical" evidence="1">
    <location>
        <begin position="243"/>
        <end position="264"/>
    </location>
</feature>
<evidence type="ECO:0000256" key="1">
    <source>
        <dbReference type="SAM" id="Phobius"/>
    </source>
</evidence>
<dbReference type="OrthoDB" id="7491541at2759"/>
<keyword evidence="3" id="KW-1185">Reference proteome</keyword>
<evidence type="ECO:0000313" key="3">
    <source>
        <dbReference type="Proteomes" id="UP000299102"/>
    </source>
</evidence>
<keyword evidence="1" id="KW-1133">Transmembrane helix</keyword>
<feature type="transmembrane region" description="Helical" evidence="1">
    <location>
        <begin position="303"/>
        <end position="322"/>
    </location>
</feature>
<comment type="caution">
    <text evidence="2">The sequence shown here is derived from an EMBL/GenBank/DDBJ whole genome shotgun (WGS) entry which is preliminary data.</text>
</comment>
<sequence>MKEQLERCFHLKVLFSNSNQGRFDQEFSRQIEPLIPYFEEHVMRLIVLLSDLRMGAYQFYKQCGLPIATPTYRFREPCAFFAAAGFAFGVVAFFGFGALGFRRRFGGLLGLRCYAALRLGGFRLRRDGCGGRCCSCGGGGLHILGIDALARCGAGRGHRGGGALLAAAAFAPDSGRSHGGRRFEAGSFHPTRADADSATTAAGATIGGLLEPEVFDSSLYRPDTPLPLVCINIPDSTALFRYFLMKDACFSAFTLYWAAIYLLITCRDELLRSFNSLIVLLTISEVFECVGFDFGFLTKPPTAVPFGFFAAAAGVVGTLKFLRGWR</sequence>
<protein>
    <submittedName>
        <fullName evidence="2">Uncharacterized protein</fullName>
    </submittedName>
</protein>
<dbReference type="AlphaFoldDB" id="A0A4C1W9D1"/>
<keyword evidence="1" id="KW-0472">Membrane</keyword>
<accession>A0A4C1W9D1</accession>
<proteinExistence type="predicted"/>
<feature type="transmembrane region" description="Helical" evidence="1">
    <location>
        <begin position="276"/>
        <end position="297"/>
    </location>
</feature>
<name>A0A4C1W9D1_EUMVA</name>
<reference evidence="2 3" key="1">
    <citation type="journal article" date="2019" name="Commun. Biol.">
        <title>The bagworm genome reveals a unique fibroin gene that provides high tensile strength.</title>
        <authorList>
            <person name="Kono N."/>
            <person name="Nakamura H."/>
            <person name="Ohtoshi R."/>
            <person name="Tomita M."/>
            <person name="Numata K."/>
            <person name="Arakawa K."/>
        </authorList>
    </citation>
    <scope>NUCLEOTIDE SEQUENCE [LARGE SCALE GENOMIC DNA]</scope>
</reference>
<dbReference type="EMBL" id="BGZK01000506">
    <property type="protein sequence ID" value="GBP47643.1"/>
    <property type="molecule type" value="Genomic_DNA"/>
</dbReference>
<feature type="transmembrane region" description="Helical" evidence="1">
    <location>
        <begin position="79"/>
        <end position="101"/>
    </location>
</feature>
<evidence type="ECO:0000313" key="2">
    <source>
        <dbReference type="EMBL" id="GBP47643.1"/>
    </source>
</evidence>
<organism evidence="2 3">
    <name type="scientific">Eumeta variegata</name>
    <name type="common">Bagworm moth</name>
    <name type="synonym">Eumeta japonica</name>
    <dbReference type="NCBI Taxonomy" id="151549"/>
    <lineage>
        <taxon>Eukaryota</taxon>
        <taxon>Metazoa</taxon>
        <taxon>Ecdysozoa</taxon>
        <taxon>Arthropoda</taxon>
        <taxon>Hexapoda</taxon>
        <taxon>Insecta</taxon>
        <taxon>Pterygota</taxon>
        <taxon>Neoptera</taxon>
        <taxon>Endopterygota</taxon>
        <taxon>Lepidoptera</taxon>
        <taxon>Glossata</taxon>
        <taxon>Ditrysia</taxon>
        <taxon>Tineoidea</taxon>
        <taxon>Psychidae</taxon>
        <taxon>Oiketicinae</taxon>
        <taxon>Eumeta</taxon>
    </lineage>
</organism>